<dbReference type="Proteomes" id="UP001256827">
    <property type="component" value="Chromosome"/>
</dbReference>
<protein>
    <submittedName>
        <fullName evidence="1">Thiazole-containing bacteriocin maturation protein</fullName>
    </submittedName>
</protein>
<dbReference type="Gene3D" id="3.40.50.720">
    <property type="entry name" value="NAD(P)-binding Rossmann-like Domain"/>
    <property type="match status" value="1"/>
</dbReference>
<sequence>MTKLPPSMRLKVKRDTFFLPDPHGSVYFRNNVGSFRMEGRMIDQWVERLLPMFNGEYTLEELTDGLPDEYRDRVFEIAGSLFHNGFAQDASQERPHSLPDKVLERYGTQIEFLSNVADSGAYRFMKFRQSNVLAAGCGPFFVSLVAALLDSGLPKFHLLITDEVPTNRQRLEELIGHARSMDAEVAVEELPVPDGDVSRLCEALQPFEAVLYVSQQGNIEELRQLQALCRDEGKLFLPAIFAEQIGLAGPLVSPGEEACWESMWRRLHQSAVKKDPDLHAFSAPAGALLANVVAFEWLKTAAGVSDSEKNKVFLLDLETLEGNWHSFAVHPLVSGNVRLMRKEEAAILLESEPKPVESDGVLSFFNTLTSAETGIFHTYEEEDLKQLPLAQCCVQAADPIGDGPAGLLPKRILSGLTHEEARKEAGLAGIEAYASRLMDKVLAASSIEWELGPAEFMGVGAGETASEAVCRGIEACLADEWSKQSRETGKPSIVPVRLGEVEDERCRYFWDALALMEEAPLVGLGEKVFGFPVVWVQANGSWHGSVGLNVTRALRQSLQLAIMAIQNEGELSHEAGTATVAHVQETLEQCLAIPTEPAAGHTEAVKSALDVLMQQGRRVDIFELELEPLFKKGLAGVYGVLVRKEESR</sequence>
<dbReference type="RefSeq" id="WP_310766259.1">
    <property type="nucleotide sequence ID" value="NZ_CP134050.1"/>
</dbReference>
<name>A0ABY9T2I2_BREBE</name>
<proteinExistence type="predicted"/>
<keyword evidence="2" id="KW-1185">Reference proteome</keyword>
<dbReference type="NCBIfam" id="TIGR03693">
    <property type="entry name" value="ocin_ThiF_like"/>
    <property type="match status" value="1"/>
</dbReference>
<gene>
    <name evidence="1" type="ORF">RGB73_27195</name>
</gene>
<organism evidence="1 2">
    <name type="scientific">Brevibacillus brevis</name>
    <name type="common">Bacillus brevis</name>
    <dbReference type="NCBI Taxonomy" id="1393"/>
    <lineage>
        <taxon>Bacteria</taxon>
        <taxon>Bacillati</taxon>
        <taxon>Bacillota</taxon>
        <taxon>Bacilli</taxon>
        <taxon>Bacillales</taxon>
        <taxon>Paenibacillaceae</taxon>
        <taxon>Brevibacillus</taxon>
    </lineage>
</organism>
<dbReference type="EMBL" id="CP134050">
    <property type="protein sequence ID" value="WNC14318.1"/>
    <property type="molecule type" value="Genomic_DNA"/>
</dbReference>
<reference evidence="1 2" key="1">
    <citation type="submission" date="2023-09" db="EMBL/GenBank/DDBJ databases">
        <title>Complete Genome and Methylome dissection of Bacillus brevis NEB573 original source of BbsI restriction endonuclease.</title>
        <authorList>
            <person name="Fomenkov A."/>
            <person name="Roberts R.D."/>
        </authorList>
    </citation>
    <scope>NUCLEOTIDE SEQUENCE [LARGE SCALE GENOMIC DNA]</scope>
    <source>
        <strain evidence="1 2">NEB573</strain>
    </source>
</reference>
<dbReference type="InterPro" id="IPR022368">
    <property type="entry name" value="Thiazole_bacteriocin_mat_put"/>
</dbReference>
<evidence type="ECO:0000313" key="1">
    <source>
        <dbReference type="EMBL" id="WNC14318.1"/>
    </source>
</evidence>
<accession>A0ABY9T2I2</accession>
<evidence type="ECO:0000313" key="2">
    <source>
        <dbReference type="Proteomes" id="UP001256827"/>
    </source>
</evidence>